<evidence type="ECO:0000313" key="1">
    <source>
        <dbReference type="EMBL" id="RYR68170.1"/>
    </source>
</evidence>
<sequence>MVLLLPSFMWSYSSRFASRFASSACLFQDSSMTENCKQMLCGLVTYQLHQLVAVIVQSV</sequence>
<organism evidence="1 2">
    <name type="scientific">Arachis hypogaea</name>
    <name type="common">Peanut</name>
    <dbReference type="NCBI Taxonomy" id="3818"/>
    <lineage>
        <taxon>Eukaryota</taxon>
        <taxon>Viridiplantae</taxon>
        <taxon>Streptophyta</taxon>
        <taxon>Embryophyta</taxon>
        <taxon>Tracheophyta</taxon>
        <taxon>Spermatophyta</taxon>
        <taxon>Magnoliopsida</taxon>
        <taxon>eudicotyledons</taxon>
        <taxon>Gunneridae</taxon>
        <taxon>Pentapetalae</taxon>
        <taxon>rosids</taxon>
        <taxon>fabids</taxon>
        <taxon>Fabales</taxon>
        <taxon>Fabaceae</taxon>
        <taxon>Papilionoideae</taxon>
        <taxon>50 kb inversion clade</taxon>
        <taxon>dalbergioids sensu lato</taxon>
        <taxon>Dalbergieae</taxon>
        <taxon>Pterocarpus clade</taxon>
        <taxon>Arachis</taxon>
    </lineage>
</organism>
<protein>
    <submittedName>
        <fullName evidence="1">Uncharacterized protein</fullName>
    </submittedName>
</protein>
<comment type="caution">
    <text evidence="1">The sequence shown here is derived from an EMBL/GenBank/DDBJ whole genome shotgun (WGS) entry which is preliminary data.</text>
</comment>
<name>A0A445DY91_ARAHY</name>
<accession>A0A445DY91</accession>
<dbReference type="Proteomes" id="UP000289738">
    <property type="component" value="Chromosome A03"/>
</dbReference>
<gene>
    <name evidence="1" type="ORF">Ahy_A03g014648</name>
</gene>
<keyword evidence="2" id="KW-1185">Reference proteome</keyword>
<dbReference type="EMBL" id="SDMP01000003">
    <property type="protein sequence ID" value="RYR68170.1"/>
    <property type="molecule type" value="Genomic_DNA"/>
</dbReference>
<reference evidence="1 2" key="1">
    <citation type="submission" date="2019-01" db="EMBL/GenBank/DDBJ databases">
        <title>Sequencing of cultivated peanut Arachis hypogaea provides insights into genome evolution and oil improvement.</title>
        <authorList>
            <person name="Chen X."/>
        </authorList>
    </citation>
    <scope>NUCLEOTIDE SEQUENCE [LARGE SCALE GENOMIC DNA]</scope>
    <source>
        <strain evidence="2">cv. Fuhuasheng</strain>
        <tissue evidence="1">Leaves</tissue>
    </source>
</reference>
<dbReference type="AlphaFoldDB" id="A0A445DY91"/>
<proteinExistence type="predicted"/>
<evidence type="ECO:0000313" key="2">
    <source>
        <dbReference type="Proteomes" id="UP000289738"/>
    </source>
</evidence>